<dbReference type="EMBL" id="NRGQ01000005">
    <property type="protein sequence ID" value="PCC43980.1"/>
    <property type="molecule type" value="Genomic_DNA"/>
</dbReference>
<feature type="compositionally biased region" description="Basic residues" evidence="1">
    <location>
        <begin position="41"/>
        <end position="52"/>
    </location>
</feature>
<comment type="caution">
    <text evidence="2">The sequence shown here is derived from an EMBL/GenBank/DDBJ whole genome shotgun (WGS) entry which is preliminary data.</text>
</comment>
<accession>A0A2A3YXC0</accession>
<dbReference type="AlphaFoldDB" id="A0A2A3YXC0"/>
<gene>
    <name evidence="2" type="ORF">CIK65_05175</name>
</gene>
<sequence>MTGTPKYSSTFIFETKNLTAEFDRIDSEIAERAWALTTHQPTRRKNHEHLHRPQCLSAHPAAR</sequence>
<evidence type="ECO:0000256" key="1">
    <source>
        <dbReference type="SAM" id="MobiDB-lite"/>
    </source>
</evidence>
<evidence type="ECO:0000313" key="2">
    <source>
        <dbReference type="EMBL" id="PCC43980.1"/>
    </source>
</evidence>
<feature type="region of interest" description="Disordered" evidence="1">
    <location>
        <begin position="38"/>
        <end position="63"/>
    </location>
</feature>
<evidence type="ECO:0000313" key="3">
    <source>
        <dbReference type="Proteomes" id="UP000218620"/>
    </source>
</evidence>
<protein>
    <submittedName>
        <fullName evidence="2">Uncharacterized protein</fullName>
    </submittedName>
</protein>
<dbReference type="Proteomes" id="UP000218620">
    <property type="component" value="Unassembled WGS sequence"/>
</dbReference>
<reference evidence="2 3" key="1">
    <citation type="journal article" date="2017" name="Elife">
        <title>Extensive horizontal gene transfer in cheese-associated bacteria.</title>
        <authorList>
            <person name="Bonham K.S."/>
            <person name="Wolfe B.E."/>
            <person name="Dutton R.J."/>
        </authorList>
    </citation>
    <scope>NUCLEOTIDE SEQUENCE [LARGE SCALE GENOMIC DNA]</scope>
    <source>
        <strain evidence="2 3">962_8</strain>
    </source>
</reference>
<organism evidence="2 3">
    <name type="scientific">Brevibacterium aurantiacum</name>
    <dbReference type="NCBI Taxonomy" id="273384"/>
    <lineage>
        <taxon>Bacteria</taxon>
        <taxon>Bacillati</taxon>
        <taxon>Actinomycetota</taxon>
        <taxon>Actinomycetes</taxon>
        <taxon>Micrococcales</taxon>
        <taxon>Brevibacteriaceae</taxon>
        <taxon>Brevibacterium</taxon>
    </lineage>
</organism>
<proteinExistence type="predicted"/>
<name>A0A2A3YXC0_BREAU</name>